<comment type="caution">
    <text evidence="1">The sequence shown here is derived from an EMBL/GenBank/DDBJ whole genome shotgun (WGS) entry which is preliminary data.</text>
</comment>
<dbReference type="RefSeq" id="WP_164043530.1">
    <property type="nucleotide sequence ID" value="NZ_JAAGNZ010000003.1"/>
</dbReference>
<protein>
    <submittedName>
        <fullName evidence="1">Uncharacterized protein</fullName>
    </submittedName>
</protein>
<dbReference type="Proteomes" id="UP000477386">
    <property type="component" value="Unassembled WGS sequence"/>
</dbReference>
<dbReference type="AlphaFoldDB" id="A0A6M0IPH0"/>
<gene>
    <name evidence="1" type="ORF">GK091_25350</name>
</gene>
<sequence length="112" mass="12717">MSTEDFVKGFFQLKQELLASYFEPQHDKTMVADMIRQLNLAPNDSVTLYNVLDAAITDTMYTILLGLDGEHPSETVKKCTNFIVRKGRRLQAQATLRVMLMSTFITQGVNIK</sequence>
<reference evidence="1 2" key="1">
    <citation type="submission" date="2020-02" db="EMBL/GenBank/DDBJ databases">
        <title>Draft genome sequence of two Spirosoma agri KCTC 52727 and Spirosoma terrae KCTC 52035.</title>
        <authorList>
            <person name="Rojas J."/>
            <person name="Ambika Manirajan B."/>
            <person name="Ratering S."/>
            <person name="Suarez C."/>
            <person name="Schnell S."/>
        </authorList>
    </citation>
    <scope>NUCLEOTIDE SEQUENCE [LARGE SCALE GENOMIC DNA]</scope>
    <source>
        <strain evidence="1 2">KCTC 52727</strain>
    </source>
</reference>
<accession>A0A6M0IPH0</accession>
<evidence type="ECO:0000313" key="1">
    <source>
        <dbReference type="EMBL" id="NEU70229.1"/>
    </source>
</evidence>
<proteinExistence type="predicted"/>
<keyword evidence="2" id="KW-1185">Reference proteome</keyword>
<evidence type="ECO:0000313" key="2">
    <source>
        <dbReference type="Proteomes" id="UP000477386"/>
    </source>
</evidence>
<organism evidence="1 2">
    <name type="scientific">Spirosoma agri</name>
    <dbReference type="NCBI Taxonomy" id="1987381"/>
    <lineage>
        <taxon>Bacteria</taxon>
        <taxon>Pseudomonadati</taxon>
        <taxon>Bacteroidota</taxon>
        <taxon>Cytophagia</taxon>
        <taxon>Cytophagales</taxon>
        <taxon>Cytophagaceae</taxon>
        <taxon>Spirosoma</taxon>
    </lineage>
</organism>
<dbReference type="EMBL" id="JAAGNZ010000003">
    <property type="protein sequence ID" value="NEU70229.1"/>
    <property type="molecule type" value="Genomic_DNA"/>
</dbReference>
<name>A0A6M0IPH0_9BACT</name>